<feature type="region of interest" description="Disordered" evidence="1">
    <location>
        <begin position="68"/>
        <end position="100"/>
    </location>
</feature>
<protein>
    <submittedName>
        <fullName evidence="2">Uncharacterized protein</fullName>
    </submittedName>
</protein>
<evidence type="ECO:0000313" key="2">
    <source>
        <dbReference type="EMBL" id="MPC17904.1"/>
    </source>
</evidence>
<evidence type="ECO:0000313" key="3">
    <source>
        <dbReference type="Proteomes" id="UP000324222"/>
    </source>
</evidence>
<evidence type="ECO:0000256" key="1">
    <source>
        <dbReference type="SAM" id="MobiDB-lite"/>
    </source>
</evidence>
<comment type="caution">
    <text evidence="2">The sequence shown here is derived from an EMBL/GenBank/DDBJ whole genome shotgun (WGS) entry which is preliminary data.</text>
</comment>
<reference evidence="2 3" key="1">
    <citation type="submission" date="2019-05" db="EMBL/GenBank/DDBJ databases">
        <title>Another draft genome of Portunus trituberculatus and its Hox gene families provides insights of decapod evolution.</title>
        <authorList>
            <person name="Jeong J.-H."/>
            <person name="Song I."/>
            <person name="Kim S."/>
            <person name="Choi T."/>
            <person name="Kim D."/>
            <person name="Ryu S."/>
            <person name="Kim W."/>
        </authorList>
    </citation>
    <scope>NUCLEOTIDE SEQUENCE [LARGE SCALE GENOMIC DNA]</scope>
    <source>
        <tissue evidence="2">Muscle</tissue>
    </source>
</reference>
<sequence length="149" mass="15831">MAASHFSSLGLLAPLTPSPSLPGSIRAQVSIGTELHVRYARYAHTSPPRPVFVGISPPRPDTRIADEAQLTHGQGEADALPAGETRKSSSISSSRRKTRKDDTLLPCLRRGFACLRLAELLGADRAGFSAILAGDARAGILGRTRGLRH</sequence>
<gene>
    <name evidence="2" type="ORF">E2C01_010774</name>
</gene>
<name>A0A5B7D9B5_PORTR</name>
<accession>A0A5B7D9B5</accession>
<keyword evidence="3" id="KW-1185">Reference proteome</keyword>
<dbReference type="EMBL" id="VSRR010000630">
    <property type="protein sequence ID" value="MPC17904.1"/>
    <property type="molecule type" value="Genomic_DNA"/>
</dbReference>
<dbReference type="Proteomes" id="UP000324222">
    <property type="component" value="Unassembled WGS sequence"/>
</dbReference>
<proteinExistence type="predicted"/>
<dbReference type="AlphaFoldDB" id="A0A5B7D9B5"/>
<organism evidence="2 3">
    <name type="scientific">Portunus trituberculatus</name>
    <name type="common">Swimming crab</name>
    <name type="synonym">Neptunus trituberculatus</name>
    <dbReference type="NCBI Taxonomy" id="210409"/>
    <lineage>
        <taxon>Eukaryota</taxon>
        <taxon>Metazoa</taxon>
        <taxon>Ecdysozoa</taxon>
        <taxon>Arthropoda</taxon>
        <taxon>Crustacea</taxon>
        <taxon>Multicrustacea</taxon>
        <taxon>Malacostraca</taxon>
        <taxon>Eumalacostraca</taxon>
        <taxon>Eucarida</taxon>
        <taxon>Decapoda</taxon>
        <taxon>Pleocyemata</taxon>
        <taxon>Brachyura</taxon>
        <taxon>Eubrachyura</taxon>
        <taxon>Portunoidea</taxon>
        <taxon>Portunidae</taxon>
        <taxon>Portuninae</taxon>
        <taxon>Portunus</taxon>
    </lineage>
</organism>